<dbReference type="InterPro" id="IPR000669">
    <property type="entry name" value="Mannitol_DH"/>
</dbReference>
<dbReference type="Pfam" id="PF08125">
    <property type="entry name" value="Mannitol_dh_C"/>
    <property type="match status" value="1"/>
</dbReference>
<accession>A0ABU1JP96</accession>
<dbReference type="InterPro" id="IPR013131">
    <property type="entry name" value="Mannitol_DH_N"/>
</dbReference>
<evidence type="ECO:0000256" key="1">
    <source>
        <dbReference type="ARBA" id="ARBA00023002"/>
    </source>
</evidence>
<dbReference type="PRINTS" id="PR00084">
    <property type="entry name" value="MTLDHDRGNASE"/>
</dbReference>
<protein>
    <submittedName>
        <fullName evidence="4">Fructuronate reductase</fullName>
        <ecNumber evidence="4">1.1.1.57</ecNumber>
    </submittedName>
</protein>
<dbReference type="Proteomes" id="UP001262410">
    <property type="component" value="Unassembled WGS sequence"/>
</dbReference>
<keyword evidence="5" id="KW-1185">Reference proteome</keyword>
<dbReference type="EC" id="1.1.1.57" evidence="4"/>
<evidence type="ECO:0000313" key="5">
    <source>
        <dbReference type="Proteomes" id="UP001262410"/>
    </source>
</evidence>
<dbReference type="Pfam" id="PF01232">
    <property type="entry name" value="Mannitol_dh"/>
    <property type="match status" value="1"/>
</dbReference>
<gene>
    <name evidence="4" type="ORF">E9232_002967</name>
</gene>
<evidence type="ECO:0000259" key="2">
    <source>
        <dbReference type="Pfam" id="PF01232"/>
    </source>
</evidence>
<dbReference type="InterPro" id="IPR013328">
    <property type="entry name" value="6PGD_dom2"/>
</dbReference>
<comment type="caution">
    <text evidence="4">The sequence shown here is derived from an EMBL/GenBank/DDBJ whole genome shotgun (WGS) entry which is preliminary data.</text>
</comment>
<dbReference type="PANTHER" id="PTHR43362">
    <property type="entry name" value="MANNITOL DEHYDROGENASE DSF1-RELATED"/>
    <property type="match status" value="1"/>
</dbReference>
<reference evidence="4 5" key="1">
    <citation type="submission" date="2023-07" db="EMBL/GenBank/DDBJ databases">
        <title>Sorghum-associated microbial communities from plants grown in Nebraska, USA.</title>
        <authorList>
            <person name="Schachtman D."/>
        </authorList>
    </citation>
    <scope>NUCLEOTIDE SEQUENCE [LARGE SCALE GENOMIC DNA]</scope>
    <source>
        <strain evidence="4 5">584</strain>
    </source>
</reference>
<keyword evidence="1 4" id="KW-0560">Oxidoreductase</keyword>
<dbReference type="Gene3D" id="3.40.50.720">
    <property type="entry name" value="NAD(P)-binding Rossmann-like Domain"/>
    <property type="match status" value="1"/>
</dbReference>
<proteinExistence type="predicted"/>
<dbReference type="InterPro" id="IPR008927">
    <property type="entry name" value="6-PGluconate_DH-like_C_sf"/>
</dbReference>
<dbReference type="SUPFAM" id="SSF51735">
    <property type="entry name" value="NAD(P)-binding Rossmann-fold domains"/>
    <property type="match status" value="1"/>
</dbReference>
<dbReference type="PANTHER" id="PTHR43362:SF1">
    <property type="entry name" value="MANNITOL DEHYDROGENASE 2-RELATED"/>
    <property type="match status" value="1"/>
</dbReference>
<dbReference type="EMBL" id="JAVDPW010000005">
    <property type="protein sequence ID" value="MDR6290441.1"/>
    <property type="molecule type" value="Genomic_DNA"/>
</dbReference>
<dbReference type="SUPFAM" id="SSF48179">
    <property type="entry name" value="6-phosphogluconate dehydrogenase C-terminal domain-like"/>
    <property type="match status" value="1"/>
</dbReference>
<dbReference type="InterPro" id="IPR050988">
    <property type="entry name" value="Mannitol_DH/Oxidoreductase"/>
</dbReference>
<name>A0ABU1JP96_9PROT</name>
<dbReference type="RefSeq" id="WP_309794909.1">
    <property type="nucleotide sequence ID" value="NZ_JAVDPW010000005.1"/>
</dbReference>
<sequence length="503" mass="53361">MTIVHPASARRLGAAALASLPASVARPNYDRAAVATGIVHLGIGAFHRAHQAVYTDDVLAAGDLRWGILGASLRSPDTRDALVPQDGLYSLAVRDSDGERLRVIGAIRDVLVAPQAPAALIEALCRPSVAIVSLTVTEKGYCHDPATGRLDEAHPDVVHDLAHPEAPRSAIGILAQAIARRRAAGLKPFTPLCCDNLPANGRTLHRILSRYAALVSPDLGTYVEGEIACPDTMVDRIVPATTDEDRARIAAALGVEDAWPVVTEAFTQWVIEDRFLSGRPGWEAAGATLVADVAPYETMKLRLLNGSHSALAYLGYLSGCETVATAMAEPGIAAFVAALMADSTPTLVLPPGADVAGYKRSLVDRFRNTALKHRTWQIAMDGSQKLPQRLLGTIRDRLAQGLPIERHALGVAAWMRYVAGTDEAGRPIDVRDPLAADFAAIARDAGPVADRLAPALMGLQAVFGDDLPSDPRFRTAVTRALDALFRDGAKATAAAYARLPSPD</sequence>
<evidence type="ECO:0000259" key="3">
    <source>
        <dbReference type="Pfam" id="PF08125"/>
    </source>
</evidence>
<evidence type="ECO:0000313" key="4">
    <source>
        <dbReference type="EMBL" id="MDR6290441.1"/>
    </source>
</evidence>
<feature type="domain" description="Mannitol dehydrogenase C-terminal" evidence="3">
    <location>
        <begin position="292"/>
        <end position="484"/>
    </location>
</feature>
<dbReference type="GO" id="GO:0008866">
    <property type="term" value="F:fructuronate reductase activity"/>
    <property type="evidence" value="ECO:0007669"/>
    <property type="project" value="UniProtKB-EC"/>
</dbReference>
<dbReference type="Gene3D" id="1.10.1040.10">
    <property type="entry name" value="N-(1-d-carboxylethyl)-l-norvaline Dehydrogenase, domain 2"/>
    <property type="match status" value="1"/>
</dbReference>
<dbReference type="InterPro" id="IPR013118">
    <property type="entry name" value="Mannitol_DH_C"/>
</dbReference>
<dbReference type="InterPro" id="IPR036291">
    <property type="entry name" value="NAD(P)-bd_dom_sf"/>
</dbReference>
<organism evidence="4 5">
    <name type="scientific">Inquilinus ginsengisoli</name>
    <dbReference type="NCBI Taxonomy" id="363840"/>
    <lineage>
        <taxon>Bacteria</taxon>
        <taxon>Pseudomonadati</taxon>
        <taxon>Pseudomonadota</taxon>
        <taxon>Alphaproteobacteria</taxon>
        <taxon>Rhodospirillales</taxon>
        <taxon>Rhodospirillaceae</taxon>
        <taxon>Inquilinus</taxon>
    </lineage>
</organism>
<feature type="domain" description="Mannitol dehydrogenase N-terminal" evidence="2">
    <location>
        <begin position="37"/>
        <end position="283"/>
    </location>
</feature>